<dbReference type="AlphaFoldDB" id="B9GBR5"/>
<dbReference type="Pfam" id="PF07690">
    <property type="entry name" value="MFS_1"/>
    <property type="match status" value="2"/>
</dbReference>
<dbReference type="PANTHER" id="PTHR23504:SF28">
    <property type="entry name" value="OS12G0133000 PROTEIN"/>
    <property type="match status" value="1"/>
</dbReference>
<evidence type="ECO:0008006" key="8">
    <source>
        <dbReference type="Google" id="ProtNLM"/>
    </source>
</evidence>
<feature type="transmembrane region" description="Helical" evidence="6">
    <location>
        <begin position="368"/>
        <end position="389"/>
    </location>
</feature>
<dbReference type="PANTHER" id="PTHR23504">
    <property type="entry name" value="MAJOR FACILITATOR SUPERFAMILY DOMAIN-CONTAINING PROTEIN 10"/>
    <property type="match status" value="1"/>
</dbReference>
<keyword evidence="5 6" id="KW-0472">Membrane</keyword>
<evidence type="ECO:0000313" key="7">
    <source>
        <dbReference type="EMBL" id="EEE52722.1"/>
    </source>
</evidence>
<reference evidence="7" key="2">
    <citation type="submission" date="2008-12" db="EMBL/GenBank/DDBJ databases">
        <title>Improved gene annotation of the rice (Oryza sativa) genomes.</title>
        <authorList>
            <person name="Wang J."/>
            <person name="Li R."/>
            <person name="Fan W."/>
            <person name="Huang Q."/>
            <person name="Zhang J."/>
            <person name="Zhou Y."/>
            <person name="Hu Y."/>
            <person name="Zi S."/>
            <person name="Li J."/>
            <person name="Ni P."/>
            <person name="Zheng H."/>
            <person name="Zhang Y."/>
            <person name="Zhao M."/>
            <person name="Hao Q."/>
            <person name="McDermott J."/>
            <person name="Samudrala R."/>
            <person name="Kristiansen K."/>
            <person name="Wong G.K.-S."/>
        </authorList>
    </citation>
    <scope>NUCLEOTIDE SEQUENCE</scope>
</reference>
<dbReference type="InterPro" id="IPR036259">
    <property type="entry name" value="MFS_trans_sf"/>
</dbReference>
<protein>
    <recommendedName>
        <fullName evidence="8">Major facilitator superfamily (MFS) profile domain-containing protein</fullName>
    </recommendedName>
</protein>
<evidence type="ECO:0000256" key="6">
    <source>
        <dbReference type="SAM" id="Phobius"/>
    </source>
</evidence>
<feature type="transmembrane region" description="Helical" evidence="6">
    <location>
        <begin position="307"/>
        <end position="326"/>
    </location>
</feature>
<name>B9GBR5_ORYSJ</name>
<feature type="transmembrane region" description="Helical" evidence="6">
    <location>
        <begin position="338"/>
        <end position="356"/>
    </location>
</feature>
<accession>B9GBR5</accession>
<keyword evidence="2" id="KW-0813">Transport</keyword>
<keyword evidence="4 6" id="KW-1133">Transmembrane helix</keyword>
<dbReference type="GO" id="GO:0016020">
    <property type="term" value="C:membrane"/>
    <property type="evidence" value="ECO:0007669"/>
    <property type="project" value="UniProtKB-SubCell"/>
</dbReference>
<dbReference type="EMBL" id="CM000149">
    <property type="protein sequence ID" value="EEE52722.1"/>
    <property type="molecule type" value="Genomic_DNA"/>
</dbReference>
<evidence type="ECO:0000256" key="5">
    <source>
        <dbReference type="ARBA" id="ARBA00023136"/>
    </source>
</evidence>
<proteinExistence type="predicted"/>
<feature type="transmembrane region" description="Helical" evidence="6">
    <location>
        <begin position="164"/>
        <end position="181"/>
    </location>
</feature>
<feature type="transmembrane region" description="Helical" evidence="6">
    <location>
        <begin position="47"/>
        <end position="72"/>
    </location>
</feature>
<feature type="transmembrane region" description="Helical" evidence="6">
    <location>
        <begin position="117"/>
        <end position="133"/>
    </location>
</feature>
<evidence type="ECO:0000256" key="3">
    <source>
        <dbReference type="ARBA" id="ARBA00022692"/>
    </source>
</evidence>
<sequence length="429" mass="47147">MGSGSEEAAPLLLPVAAATATAEERCPGCVQERRKASRGGRIPYTELFFVAVTTLASSLPITCLFPFLYFMVRDLQVAQTEEDIGYYAGFLGASYMVGRSFAAIFWGVVADRIGRKPVIVFSILSVVIFNTLFGLSTKYWMALTTRFVLGALNGLLAPIKVNTAWGLGLVVGPALGGYLAQPVEKYPHVFSKESVFGRFPYLLPCLGVSLFAAIVLISCIWLPETIHKHKSPDKDIKRIKELPLQQAYWDSPRKKSLFQNRPWMSTMISYCFFGLHDTAYSEILSLWAVSDRKYGGLSFSSEDIGQVLAVAGASLLAYQLIIYHWVHKFLGPIISLRIASITISTGICLLQNNAVLQEHRGTANGVSTTAMSFFKAIAPVGAGVLFSWAQKRQDALFFPASAAWTQEPAAKQLAALASELTFKEEIRRD</sequence>
<dbReference type="GO" id="GO:0022857">
    <property type="term" value="F:transmembrane transporter activity"/>
    <property type="evidence" value="ECO:0007669"/>
    <property type="project" value="InterPro"/>
</dbReference>
<evidence type="ECO:0000256" key="4">
    <source>
        <dbReference type="ARBA" id="ARBA00022989"/>
    </source>
</evidence>
<dbReference type="Gene3D" id="1.20.1250.20">
    <property type="entry name" value="MFS general substrate transporter like domains"/>
    <property type="match status" value="1"/>
</dbReference>
<evidence type="ECO:0000256" key="1">
    <source>
        <dbReference type="ARBA" id="ARBA00004141"/>
    </source>
</evidence>
<feature type="transmembrane region" description="Helical" evidence="6">
    <location>
        <begin position="139"/>
        <end position="157"/>
    </location>
</feature>
<feature type="transmembrane region" description="Helical" evidence="6">
    <location>
        <begin position="201"/>
        <end position="222"/>
    </location>
</feature>
<dbReference type="CDD" id="cd17330">
    <property type="entry name" value="MFS_SLC46_TetA_like"/>
    <property type="match status" value="1"/>
</dbReference>
<dbReference type="SUPFAM" id="SSF103473">
    <property type="entry name" value="MFS general substrate transporter"/>
    <property type="match status" value="1"/>
</dbReference>
<keyword evidence="3 6" id="KW-0812">Transmembrane</keyword>
<gene>
    <name evidence="7" type="ORF">OsJ_35135</name>
</gene>
<feature type="transmembrane region" description="Helical" evidence="6">
    <location>
        <begin position="84"/>
        <end position="110"/>
    </location>
</feature>
<comment type="subcellular location">
    <subcellularLocation>
        <location evidence="1">Membrane</location>
        <topology evidence="1">Multi-pass membrane protein</topology>
    </subcellularLocation>
</comment>
<feature type="transmembrane region" description="Helical" evidence="6">
    <location>
        <begin position="263"/>
        <end position="287"/>
    </location>
</feature>
<reference evidence="7" key="1">
    <citation type="journal article" date="2005" name="PLoS Biol.">
        <title>The genomes of Oryza sativa: a history of duplications.</title>
        <authorList>
            <person name="Yu J."/>
            <person name="Wang J."/>
            <person name="Lin W."/>
            <person name="Li S."/>
            <person name="Li H."/>
            <person name="Zhou J."/>
            <person name="Ni P."/>
            <person name="Dong W."/>
            <person name="Hu S."/>
            <person name="Zeng C."/>
            <person name="Zhang J."/>
            <person name="Zhang Y."/>
            <person name="Li R."/>
            <person name="Xu Z."/>
            <person name="Li S."/>
            <person name="Li X."/>
            <person name="Zheng H."/>
            <person name="Cong L."/>
            <person name="Lin L."/>
            <person name="Yin J."/>
            <person name="Geng J."/>
            <person name="Li G."/>
            <person name="Shi J."/>
            <person name="Liu J."/>
            <person name="Lv H."/>
            <person name="Li J."/>
            <person name="Wang J."/>
            <person name="Deng Y."/>
            <person name="Ran L."/>
            <person name="Shi X."/>
            <person name="Wang X."/>
            <person name="Wu Q."/>
            <person name="Li C."/>
            <person name="Ren X."/>
            <person name="Wang J."/>
            <person name="Wang X."/>
            <person name="Li D."/>
            <person name="Liu D."/>
            <person name="Zhang X."/>
            <person name="Ji Z."/>
            <person name="Zhao W."/>
            <person name="Sun Y."/>
            <person name="Zhang Z."/>
            <person name="Bao J."/>
            <person name="Han Y."/>
            <person name="Dong L."/>
            <person name="Ji J."/>
            <person name="Chen P."/>
            <person name="Wu S."/>
            <person name="Liu J."/>
            <person name="Xiao Y."/>
            <person name="Bu D."/>
            <person name="Tan J."/>
            <person name="Yang L."/>
            <person name="Ye C."/>
            <person name="Zhang J."/>
            <person name="Xu J."/>
            <person name="Zhou Y."/>
            <person name="Yu Y."/>
            <person name="Zhang B."/>
            <person name="Zhuang S."/>
            <person name="Wei H."/>
            <person name="Liu B."/>
            <person name="Lei M."/>
            <person name="Yu H."/>
            <person name="Li Y."/>
            <person name="Xu H."/>
            <person name="Wei S."/>
            <person name="He X."/>
            <person name="Fang L."/>
            <person name="Zhang Z."/>
            <person name="Zhang Y."/>
            <person name="Huang X."/>
            <person name="Su Z."/>
            <person name="Tong W."/>
            <person name="Li J."/>
            <person name="Tong Z."/>
            <person name="Li S."/>
            <person name="Ye J."/>
            <person name="Wang L."/>
            <person name="Fang L."/>
            <person name="Lei T."/>
            <person name="Chen C."/>
            <person name="Chen H."/>
            <person name="Xu Z."/>
            <person name="Li H."/>
            <person name="Huang H."/>
            <person name="Zhang F."/>
            <person name="Xu H."/>
            <person name="Li N."/>
            <person name="Zhao C."/>
            <person name="Li S."/>
            <person name="Dong L."/>
            <person name="Huang Y."/>
            <person name="Li L."/>
            <person name="Xi Y."/>
            <person name="Qi Q."/>
            <person name="Li W."/>
            <person name="Zhang B."/>
            <person name="Hu W."/>
            <person name="Zhang Y."/>
            <person name="Tian X."/>
            <person name="Jiao Y."/>
            <person name="Liang X."/>
            <person name="Jin J."/>
            <person name="Gao L."/>
            <person name="Zheng W."/>
            <person name="Hao B."/>
            <person name="Liu S."/>
            <person name="Wang W."/>
            <person name="Yuan L."/>
            <person name="Cao M."/>
            <person name="McDermott J."/>
            <person name="Samudrala R."/>
            <person name="Wang J."/>
            <person name="Wong G.K."/>
            <person name="Yang H."/>
        </authorList>
    </citation>
    <scope>NUCLEOTIDE SEQUENCE [LARGE SCALE GENOMIC DNA]</scope>
</reference>
<dbReference type="Proteomes" id="UP000007752">
    <property type="component" value="Chromosome 12"/>
</dbReference>
<organism evidence="7">
    <name type="scientific">Oryza sativa subsp. japonica</name>
    <name type="common">Rice</name>
    <dbReference type="NCBI Taxonomy" id="39947"/>
    <lineage>
        <taxon>Eukaryota</taxon>
        <taxon>Viridiplantae</taxon>
        <taxon>Streptophyta</taxon>
        <taxon>Embryophyta</taxon>
        <taxon>Tracheophyta</taxon>
        <taxon>Spermatophyta</taxon>
        <taxon>Magnoliopsida</taxon>
        <taxon>Liliopsida</taxon>
        <taxon>Poales</taxon>
        <taxon>Poaceae</taxon>
        <taxon>BOP clade</taxon>
        <taxon>Oryzoideae</taxon>
        <taxon>Oryzeae</taxon>
        <taxon>Oryzinae</taxon>
        <taxon>Oryza</taxon>
        <taxon>Oryza sativa</taxon>
    </lineage>
</organism>
<evidence type="ECO:0000256" key="2">
    <source>
        <dbReference type="ARBA" id="ARBA00022448"/>
    </source>
</evidence>
<dbReference type="InterPro" id="IPR011701">
    <property type="entry name" value="MFS"/>
</dbReference>